<gene>
    <name evidence="4" type="ORF">CYMTET_26000</name>
</gene>
<name>A0AAE0FSP8_9CHLO</name>
<comment type="caution">
    <text evidence="4">The sequence shown here is derived from an EMBL/GenBank/DDBJ whole genome shotgun (WGS) entry which is preliminary data.</text>
</comment>
<evidence type="ECO:0000256" key="1">
    <source>
        <dbReference type="ARBA" id="ARBA00004474"/>
    </source>
</evidence>
<dbReference type="PANTHER" id="PTHR31906">
    <property type="entry name" value="PLASTID-LIPID-ASSOCIATED PROTEIN 4, CHLOROPLASTIC-RELATED"/>
    <property type="match status" value="1"/>
</dbReference>
<keyword evidence="5" id="KW-1185">Reference proteome</keyword>
<comment type="subcellular location">
    <subcellularLocation>
        <location evidence="1">Plastid</location>
    </subcellularLocation>
</comment>
<evidence type="ECO:0000256" key="2">
    <source>
        <dbReference type="ARBA" id="ARBA00022640"/>
    </source>
</evidence>
<organism evidence="4 5">
    <name type="scientific">Cymbomonas tetramitiformis</name>
    <dbReference type="NCBI Taxonomy" id="36881"/>
    <lineage>
        <taxon>Eukaryota</taxon>
        <taxon>Viridiplantae</taxon>
        <taxon>Chlorophyta</taxon>
        <taxon>Pyramimonadophyceae</taxon>
        <taxon>Pyramimonadales</taxon>
        <taxon>Pyramimonadaceae</taxon>
        <taxon>Cymbomonas</taxon>
    </lineage>
</organism>
<evidence type="ECO:0000313" key="4">
    <source>
        <dbReference type="EMBL" id="KAK3265304.1"/>
    </source>
</evidence>
<reference evidence="4 5" key="1">
    <citation type="journal article" date="2015" name="Genome Biol. Evol.">
        <title>Comparative Genomics of a Bacterivorous Green Alga Reveals Evolutionary Causalities and Consequences of Phago-Mixotrophic Mode of Nutrition.</title>
        <authorList>
            <person name="Burns J.A."/>
            <person name="Paasch A."/>
            <person name="Narechania A."/>
            <person name="Kim E."/>
        </authorList>
    </citation>
    <scope>NUCLEOTIDE SEQUENCE [LARGE SCALE GENOMIC DNA]</scope>
    <source>
        <strain evidence="4 5">PLY_AMNH</strain>
    </source>
</reference>
<dbReference type="Proteomes" id="UP001190700">
    <property type="component" value="Unassembled WGS sequence"/>
</dbReference>
<keyword evidence="2" id="KW-0934">Plastid</keyword>
<dbReference type="InterPro" id="IPR006843">
    <property type="entry name" value="PAP/fibrillin_dom"/>
</dbReference>
<evidence type="ECO:0000259" key="3">
    <source>
        <dbReference type="Pfam" id="PF04755"/>
    </source>
</evidence>
<proteinExistence type="predicted"/>
<dbReference type="AlphaFoldDB" id="A0AAE0FSP8"/>
<dbReference type="EMBL" id="LGRX02014015">
    <property type="protein sequence ID" value="KAK3265304.1"/>
    <property type="molecule type" value="Genomic_DNA"/>
</dbReference>
<dbReference type="Pfam" id="PF04755">
    <property type="entry name" value="PAP_fibrillin"/>
    <property type="match status" value="1"/>
</dbReference>
<accession>A0AAE0FSP8</accession>
<evidence type="ECO:0000313" key="5">
    <source>
        <dbReference type="Proteomes" id="UP001190700"/>
    </source>
</evidence>
<dbReference type="InterPro" id="IPR039633">
    <property type="entry name" value="PAP"/>
</dbReference>
<dbReference type="GO" id="GO:0009536">
    <property type="term" value="C:plastid"/>
    <property type="evidence" value="ECO:0007669"/>
    <property type="project" value="UniProtKB-SubCell"/>
</dbReference>
<feature type="domain" description="Plastid lipid-associated protein/fibrillin conserved" evidence="3">
    <location>
        <begin position="2"/>
        <end position="183"/>
    </location>
</feature>
<sequence>MIRNKNRGRSCSPEERADILAVFEELELLKPAPGTLLQDAELAKLLDGQWFLQYTASGTEETAAETVPGSVNAAGIEVDTSNNATIVQQNIDVNRQTLQNLVLTRWGGYYVDAKFKCSESCGQRADITFETFGFQIGPLRFSTKLLFALINWKRKDGGAWLTTTFVDDSMRLARGNKGSVFILTKKERI</sequence>
<protein>
    <recommendedName>
        <fullName evidence="3">Plastid lipid-associated protein/fibrillin conserved domain-containing protein</fullName>
    </recommendedName>
</protein>